<proteinExistence type="predicted"/>
<dbReference type="PANTHER" id="PTHR13812">
    <property type="entry name" value="KETIMINE REDUCTASE MU-CRYSTALLIN"/>
    <property type="match status" value="1"/>
</dbReference>
<organism evidence="1 2">
    <name type="scientific">Prauserella flavalba</name>
    <dbReference type="NCBI Taxonomy" id="1477506"/>
    <lineage>
        <taxon>Bacteria</taxon>
        <taxon>Bacillati</taxon>
        <taxon>Actinomycetota</taxon>
        <taxon>Actinomycetes</taxon>
        <taxon>Pseudonocardiales</taxon>
        <taxon>Pseudonocardiaceae</taxon>
        <taxon>Prauserella</taxon>
    </lineage>
</organism>
<dbReference type="Pfam" id="PF02423">
    <property type="entry name" value="OCD_Mu_crystall"/>
    <property type="match status" value="1"/>
</dbReference>
<gene>
    <name evidence="1" type="ORF">BA062_33050</name>
</gene>
<evidence type="ECO:0000313" key="2">
    <source>
        <dbReference type="Proteomes" id="UP000247892"/>
    </source>
</evidence>
<keyword evidence="2" id="KW-1185">Reference proteome</keyword>
<reference evidence="1 2" key="1">
    <citation type="submission" date="2016-07" db="EMBL/GenBank/DDBJ databases">
        <title>Draft genome sequence of Prauserella sp. YIM 121212, isolated from alkaline soil.</title>
        <authorList>
            <person name="Ruckert C."/>
            <person name="Albersmeier A."/>
            <person name="Jiang C.-L."/>
            <person name="Jiang Y."/>
            <person name="Kalinowski J."/>
            <person name="Schneider O."/>
            <person name="Winkler A."/>
            <person name="Zotchev S.B."/>
        </authorList>
    </citation>
    <scope>NUCLEOTIDE SEQUENCE [LARGE SCALE GENOMIC DNA]</scope>
    <source>
        <strain evidence="1 2">YIM 121212</strain>
    </source>
</reference>
<dbReference type="NCBIfam" id="TIGR03944">
    <property type="entry name" value="dehyd_SbnB_fam"/>
    <property type="match status" value="1"/>
</dbReference>
<dbReference type="Gene3D" id="3.40.50.720">
    <property type="entry name" value="NAD(P)-binding Rossmann-like Domain"/>
    <property type="match status" value="1"/>
</dbReference>
<dbReference type="Gene3D" id="3.30.1780.10">
    <property type="entry name" value="ornithine cyclodeaminase, domain 1"/>
    <property type="match status" value="1"/>
</dbReference>
<dbReference type="GO" id="GO:0016639">
    <property type="term" value="F:oxidoreductase activity, acting on the CH-NH2 group of donors, NAD or NADP as acceptor"/>
    <property type="evidence" value="ECO:0007669"/>
    <property type="project" value="InterPro"/>
</dbReference>
<name>A0A318LDY5_9PSEU</name>
<dbReference type="GO" id="GO:0019290">
    <property type="term" value="P:siderophore biosynthetic process"/>
    <property type="evidence" value="ECO:0007669"/>
    <property type="project" value="InterPro"/>
</dbReference>
<dbReference type="EMBL" id="MASU01000017">
    <property type="protein sequence ID" value="PXY20094.1"/>
    <property type="molecule type" value="Genomic_DNA"/>
</dbReference>
<evidence type="ECO:0000313" key="1">
    <source>
        <dbReference type="EMBL" id="PXY20094.1"/>
    </source>
</evidence>
<sequence>MAGRSRIPPRQRLRSTHMSEPRIRYLTRGDVAAVGGDHSDLYVDALGSALVAHAQGRTVQPLKPYLRVGKGHIADRIIAMPAHVGASGEAGMSGLKWIGSKHDNPESGLERASAVIVLNDPATNYPVAILEGGLISAWRTAAVTCLAARHLARPGFTDVSLIGCGVIGTTQVTALLQQFPSLTTIHAYDVREDAARALAECVGERASVRVAASAEDAVRAGDVVVPCTVTDQPYIAFSWLKPGTFLANVSIMDVHKDVFLGADKVVVDDWEQSNREKKIINQLVLEGSFSRERLHAELGEIIGGARPGRETDDEIILLNPMGMAVEDIACAAEVYRRAESQDIGTCLPLY</sequence>
<dbReference type="GO" id="GO:0005737">
    <property type="term" value="C:cytoplasm"/>
    <property type="evidence" value="ECO:0007669"/>
    <property type="project" value="TreeGrafter"/>
</dbReference>
<dbReference type="InterPro" id="IPR023401">
    <property type="entry name" value="ODC_N"/>
</dbReference>
<dbReference type="InterPro" id="IPR003462">
    <property type="entry name" value="ODC_Mu_crystall"/>
</dbReference>
<dbReference type="InterPro" id="IPR036291">
    <property type="entry name" value="NAD(P)-bd_dom_sf"/>
</dbReference>
<dbReference type="Proteomes" id="UP000247892">
    <property type="component" value="Unassembled WGS sequence"/>
</dbReference>
<accession>A0A318LDY5</accession>
<comment type="caution">
    <text evidence="1">The sequence shown here is derived from an EMBL/GenBank/DDBJ whole genome shotgun (WGS) entry which is preliminary data.</text>
</comment>
<dbReference type="PANTHER" id="PTHR13812:SF19">
    <property type="entry name" value="KETIMINE REDUCTASE MU-CRYSTALLIN"/>
    <property type="match status" value="1"/>
</dbReference>
<dbReference type="InterPro" id="IPR023866">
    <property type="entry name" value="SbnB"/>
</dbReference>
<dbReference type="AlphaFoldDB" id="A0A318LDY5"/>
<protein>
    <submittedName>
        <fullName evidence="1">2,3-diaminopropionate biosynthesis protein SbnB</fullName>
    </submittedName>
</protein>
<dbReference type="PIRSF" id="PIRSF001439">
    <property type="entry name" value="CryM"/>
    <property type="match status" value="1"/>
</dbReference>
<dbReference type="SUPFAM" id="SSF51735">
    <property type="entry name" value="NAD(P)-binding Rossmann-fold domains"/>
    <property type="match status" value="1"/>
</dbReference>